<dbReference type="WormBase" id="SRAE_1000267300">
    <property type="protein sequence ID" value="SRP10028"/>
    <property type="gene ID" value="WBGene00259289"/>
</dbReference>
<dbReference type="CTD" id="36376784"/>
<evidence type="ECO:0000313" key="2">
    <source>
        <dbReference type="Proteomes" id="UP000035682"/>
    </source>
</evidence>
<dbReference type="Proteomes" id="UP000035682">
    <property type="component" value="Unplaced"/>
</dbReference>
<sequence>MNIYSFTLLIVLIVSTYGRYIIKRQTFYYDPELKKYAQTHSGTTYSHGTASLYGPEEWGKWYARTMMRWGGLSHFVPPH</sequence>
<dbReference type="RefSeq" id="XP_024503620.1">
    <property type="nucleotide sequence ID" value="XM_024649777.1"/>
</dbReference>
<name>A0A090MWX0_STRRB</name>
<gene>
    <name evidence="1 3 4" type="ORF">SRAE_1000267300</name>
</gene>
<reference evidence="1 2" key="1">
    <citation type="submission" date="2014-09" db="EMBL/GenBank/DDBJ databases">
        <authorList>
            <person name="Martin A.A."/>
        </authorList>
    </citation>
    <scope>NUCLEOTIDE SEQUENCE</scope>
    <source>
        <strain evidence="2">ED321</strain>
        <strain evidence="1">ED321 Heterogonic</strain>
    </source>
</reference>
<dbReference type="OMA" id="WNGESRM"/>
<evidence type="ECO:0000313" key="3">
    <source>
        <dbReference type="WBParaSite" id="SRAE_1000267300.1"/>
    </source>
</evidence>
<dbReference type="OrthoDB" id="5773239at2759"/>
<keyword evidence="2" id="KW-1185">Reference proteome</keyword>
<proteinExistence type="predicted"/>
<protein>
    <submittedName>
        <fullName evidence="1 3">Uncharacterized protein</fullName>
    </submittedName>
</protein>
<dbReference type="EMBL" id="LN609528">
    <property type="protein sequence ID" value="CEF64419.1"/>
    <property type="molecule type" value="Genomic_DNA"/>
</dbReference>
<organism evidence="1">
    <name type="scientific">Strongyloides ratti</name>
    <name type="common">Parasitic roundworm</name>
    <dbReference type="NCBI Taxonomy" id="34506"/>
    <lineage>
        <taxon>Eukaryota</taxon>
        <taxon>Metazoa</taxon>
        <taxon>Ecdysozoa</taxon>
        <taxon>Nematoda</taxon>
        <taxon>Chromadorea</taxon>
        <taxon>Rhabditida</taxon>
        <taxon>Tylenchina</taxon>
        <taxon>Panagrolaimomorpha</taxon>
        <taxon>Strongyloidoidea</taxon>
        <taxon>Strongyloididae</taxon>
        <taxon>Strongyloides</taxon>
    </lineage>
</organism>
<dbReference type="WBParaSite" id="SRAE_1000267300.1">
    <property type="protein sequence ID" value="SRAE_1000267300.1"/>
    <property type="gene ID" value="WBGene00259289"/>
</dbReference>
<evidence type="ECO:0000313" key="4">
    <source>
        <dbReference type="WormBase" id="SRAE_1000267300"/>
    </source>
</evidence>
<accession>A0A090MWX0</accession>
<dbReference type="GeneID" id="36376784"/>
<evidence type="ECO:0000313" key="1">
    <source>
        <dbReference type="EMBL" id="CEF64419.1"/>
    </source>
</evidence>
<reference evidence="3" key="2">
    <citation type="submission" date="2020-12" db="UniProtKB">
        <authorList>
            <consortium name="WormBaseParasite"/>
        </authorList>
    </citation>
    <scope>IDENTIFICATION</scope>
</reference>
<dbReference type="AlphaFoldDB" id="A0A090MWX0"/>